<dbReference type="Proteomes" id="UP000092460">
    <property type="component" value="Unassembled WGS sequence"/>
</dbReference>
<protein>
    <submittedName>
        <fullName evidence="1">Uncharacterized protein</fullName>
    </submittedName>
</protein>
<keyword evidence="2" id="KW-1185">Reference proteome</keyword>
<organism evidence="1 2">
    <name type="scientific">Glossina palpalis gambiensis</name>
    <dbReference type="NCBI Taxonomy" id="67801"/>
    <lineage>
        <taxon>Eukaryota</taxon>
        <taxon>Metazoa</taxon>
        <taxon>Ecdysozoa</taxon>
        <taxon>Arthropoda</taxon>
        <taxon>Hexapoda</taxon>
        <taxon>Insecta</taxon>
        <taxon>Pterygota</taxon>
        <taxon>Neoptera</taxon>
        <taxon>Endopterygota</taxon>
        <taxon>Diptera</taxon>
        <taxon>Brachycera</taxon>
        <taxon>Muscomorpha</taxon>
        <taxon>Hippoboscoidea</taxon>
        <taxon>Glossinidae</taxon>
        <taxon>Glossina</taxon>
    </lineage>
</organism>
<evidence type="ECO:0000313" key="2">
    <source>
        <dbReference type="Proteomes" id="UP000092460"/>
    </source>
</evidence>
<reference evidence="1" key="2">
    <citation type="submission" date="2020-05" db="UniProtKB">
        <authorList>
            <consortium name="EnsemblMetazoa"/>
        </authorList>
    </citation>
    <scope>IDENTIFICATION</scope>
    <source>
        <strain evidence="1">IAEA</strain>
    </source>
</reference>
<dbReference type="EMBL" id="JXJN01006530">
    <property type="status" value="NOT_ANNOTATED_CDS"/>
    <property type="molecule type" value="Genomic_DNA"/>
</dbReference>
<name>A0A1B0B032_9MUSC</name>
<sequence>MPYVPEGSLSFSHQKATIVCPSVHASPKSSAEAINESQKSNQIVLRLGLLCRYMSTLIFGHFINASSSLTFFLERFRQIRLCCSTE</sequence>
<dbReference type="AlphaFoldDB" id="A0A1B0B032"/>
<dbReference type="EnsemblMetazoa" id="GPPI014407-RA">
    <property type="protein sequence ID" value="GPPI014407-PA"/>
    <property type="gene ID" value="GPPI014407"/>
</dbReference>
<proteinExistence type="predicted"/>
<reference evidence="2" key="1">
    <citation type="submission" date="2015-01" db="EMBL/GenBank/DDBJ databases">
        <authorList>
            <person name="Aksoy S."/>
            <person name="Warren W."/>
            <person name="Wilson R.K."/>
        </authorList>
    </citation>
    <scope>NUCLEOTIDE SEQUENCE [LARGE SCALE GENOMIC DNA]</scope>
    <source>
        <strain evidence="2">IAEA</strain>
    </source>
</reference>
<dbReference type="VEuPathDB" id="VectorBase:GPPI014407"/>
<accession>A0A1B0B032</accession>
<evidence type="ECO:0000313" key="1">
    <source>
        <dbReference type="EnsemblMetazoa" id="GPPI014407-PA"/>
    </source>
</evidence>